<keyword evidence="1" id="KW-0732">Signal</keyword>
<dbReference type="PANTHER" id="PTHR30203">
    <property type="entry name" value="OUTER MEMBRANE CATION EFFLUX PROTEIN"/>
    <property type="match status" value="1"/>
</dbReference>
<evidence type="ECO:0000313" key="2">
    <source>
        <dbReference type="EMBL" id="KAA3436012.1"/>
    </source>
</evidence>
<dbReference type="RefSeq" id="WP_149093221.1">
    <property type="nucleotide sequence ID" value="NZ_VKKY01000004.1"/>
</dbReference>
<dbReference type="Proteomes" id="UP000324133">
    <property type="component" value="Unassembled WGS sequence"/>
</dbReference>
<name>A0A5B6TIM9_9BACT</name>
<dbReference type="EMBL" id="VKKY01000004">
    <property type="protein sequence ID" value="KAA3436012.1"/>
    <property type="molecule type" value="Genomic_DNA"/>
</dbReference>
<proteinExistence type="predicted"/>
<dbReference type="AlphaFoldDB" id="A0A5B6TIM9"/>
<evidence type="ECO:0000313" key="3">
    <source>
        <dbReference type="Proteomes" id="UP000324133"/>
    </source>
</evidence>
<gene>
    <name evidence="2" type="ORF">FOA19_22970</name>
</gene>
<feature type="signal peptide" evidence="1">
    <location>
        <begin position="1"/>
        <end position="24"/>
    </location>
</feature>
<evidence type="ECO:0000256" key="1">
    <source>
        <dbReference type="SAM" id="SignalP"/>
    </source>
</evidence>
<dbReference type="OrthoDB" id="920360at2"/>
<keyword evidence="3" id="KW-1185">Reference proteome</keyword>
<organism evidence="2 3">
    <name type="scientific">Rufibacter hautae</name>
    <dbReference type="NCBI Taxonomy" id="2595005"/>
    <lineage>
        <taxon>Bacteria</taxon>
        <taxon>Pseudomonadati</taxon>
        <taxon>Bacteroidota</taxon>
        <taxon>Cytophagia</taxon>
        <taxon>Cytophagales</taxon>
        <taxon>Hymenobacteraceae</taxon>
        <taxon>Rufibacter</taxon>
    </lineage>
</organism>
<sequence length="423" mass="48283">MTSNIKVYITVLLLLLLLGTVAHAQLPVMPLDSVLNRILKDNPMLQEFEYRAKAQNAMAKGARSQMAPMVGAGVFMYPYPGQMNMEGQEMGGQDDAMYMTSVEQDITNPAKLKAREKYQLSKAAIEEAGRGMTFNQLRAQAKTAYYQWVVLEKKKSVLLESQRIMQFMLKLSKVRYPFNQSSLGSIYKAEGRLGEVENMLTMTDSEIEMKNIQLNMLMNLPPENRFSVDTTVQATVLAVLPDTSSLSAARSDIRQIDRTIESMQLNLRLENLQRKPDFGIRFENMMPRDRMMPQSFTLMGMVSIPIAPWSSKMYKANATAMNLEIQGMRKGRENLLNEARNMVASMALELQAKRTQVQNYEKKIIPALRRNYETTLLGYEQNTGQLPQVIDAWEALNMAQMEYLNNLEQLYLIGVNYEKELEK</sequence>
<reference evidence="2 3" key="1">
    <citation type="submission" date="2019-07" db="EMBL/GenBank/DDBJ databases">
        <title>Rufibacter sp. nov., isolated from lake sediment.</title>
        <authorList>
            <person name="Qu J.-H."/>
        </authorList>
    </citation>
    <scope>NUCLEOTIDE SEQUENCE [LARGE SCALE GENOMIC DNA]</scope>
    <source>
        <strain evidence="2 3">NBS58-1</strain>
    </source>
</reference>
<accession>A0A5B6TIM9</accession>
<dbReference type="SUPFAM" id="SSF56954">
    <property type="entry name" value="Outer membrane efflux proteins (OEP)"/>
    <property type="match status" value="1"/>
</dbReference>
<comment type="caution">
    <text evidence="2">The sequence shown here is derived from an EMBL/GenBank/DDBJ whole genome shotgun (WGS) entry which is preliminary data.</text>
</comment>
<dbReference type="GO" id="GO:0015562">
    <property type="term" value="F:efflux transmembrane transporter activity"/>
    <property type="evidence" value="ECO:0007669"/>
    <property type="project" value="InterPro"/>
</dbReference>
<dbReference type="InterPro" id="IPR010131">
    <property type="entry name" value="MdtP/NodT-like"/>
</dbReference>
<dbReference type="Gene3D" id="1.20.1600.10">
    <property type="entry name" value="Outer membrane efflux proteins (OEP)"/>
    <property type="match status" value="1"/>
</dbReference>
<protein>
    <submittedName>
        <fullName evidence="2">TolC family protein</fullName>
    </submittedName>
</protein>
<feature type="chain" id="PRO_5022809688" evidence="1">
    <location>
        <begin position="25"/>
        <end position="423"/>
    </location>
</feature>